<sequence>MNIRWLGHSCFLITSGNGMRILTDPFDKTVGYEIPAVEADIVLISHEHFDHNAVNLVKGNPEVVRKPGEYKIKGIDIKGISSFHDATEGSKRGHNTIFVFKVDNICVSHLGDLGHILQPEHIKDIGYVDILLIPVGGFYTIDSEQATRVVQQINPKIIIPMHYKTSAINIPIESVDKFLAGKSNIQYIDSNELTITCEQIPEEPTIIILKYE</sequence>
<dbReference type="InterPro" id="IPR036866">
    <property type="entry name" value="RibonucZ/Hydroxyglut_hydro"/>
</dbReference>
<dbReference type="SUPFAM" id="SSF56281">
    <property type="entry name" value="Metallo-hydrolase/oxidoreductase"/>
    <property type="match status" value="1"/>
</dbReference>
<dbReference type="Proteomes" id="UP000485562">
    <property type="component" value="Unassembled WGS sequence"/>
</dbReference>
<comment type="caution">
    <text evidence="1">The sequence shown here is derived from an EMBL/GenBank/DDBJ whole genome shotgun (WGS) entry which is preliminary data.</text>
</comment>
<reference evidence="1" key="1">
    <citation type="submission" date="2017-02" db="EMBL/GenBank/DDBJ databases">
        <title>Delving into the versatile metabolic prowess of the omnipresent phylum Bacteroidetes.</title>
        <authorList>
            <person name="Nobu M.K."/>
            <person name="Mei R."/>
            <person name="Narihiro T."/>
            <person name="Kuroda K."/>
            <person name="Liu W.-T."/>
        </authorList>
    </citation>
    <scope>NUCLEOTIDE SEQUENCE</scope>
    <source>
        <strain evidence="1">ADurb.Bin131</strain>
    </source>
</reference>
<accession>A0A1V6CDF8</accession>
<dbReference type="Pfam" id="PF13483">
    <property type="entry name" value="Lactamase_B_3"/>
    <property type="match status" value="1"/>
</dbReference>
<dbReference type="AlphaFoldDB" id="A0A1V6CDF8"/>
<evidence type="ECO:0000313" key="1">
    <source>
        <dbReference type="EMBL" id="OQB74903.1"/>
    </source>
</evidence>
<keyword evidence="1" id="KW-0378">Hydrolase</keyword>
<dbReference type="PANTHER" id="PTHR42967">
    <property type="entry name" value="METAL DEPENDENT HYDROLASE"/>
    <property type="match status" value="1"/>
</dbReference>
<protein>
    <submittedName>
        <fullName evidence="1">Metal-dependent hydrolase</fullName>
    </submittedName>
</protein>
<proteinExistence type="predicted"/>
<dbReference type="EMBL" id="MWDQ01000026">
    <property type="protein sequence ID" value="OQB74903.1"/>
    <property type="molecule type" value="Genomic_DNA"/>
</dbReference>
<dbReference type="PANTHER" id="PTHR42967:SF1">
    <property type="entry name" value="MBL FOLD METALLO-HYDROLASE"/>
    <property type="match status" value="1"/>
</dbReference>
<name>A0A1V6CDF8_UNCT6</name>
<dbReference type="GO" id="GO:0016787">
    <property type="term" value="F:hydrolase activity"/>
    <property type="evidence" value="ECO:0007669"/>
    <property type="project" value="UniProtKB-KW"/>
</dbReference>
<organism evidence="1">
    <name type="scientific">candidate division TA06 bacterium ADurb.Bin131</name>
    <dbReference type="NCBI Taxonomy" id="1852827"/>
    <lineage>
        <taxon>Bacteria</taxon>
        <taxon>Bacteria division TA06</taxon>
    </lineage>
</organism>
<gene>
    <name evidence="1" type="ORF">BWX89_00260</name>
</gene>
<dbReference type="Gene3D" id="3.60.15.10">
    <property type="entry name" value="Ribonuclease Z/Hydroxyacylglutathione hydrolase-like"/>
    <property type="match status" value="1"/>
</dbReference>